<reference evidence="1 2" key="1">
    <citation type="submission" date="2014-09" db="EMBL/GenBank/DDBJ databases">
        <title>Alistipes sp. 627, sp. nov., a novel member of the family Rikenellaceae isolated from human faeces.</title>
        <authorList>
            <person name="Shkoporov A.N."/>
            <person name="Chaplin A.V."/>
            <person name="Motuzova O.V."/>
            <person name="Kafarskaia L.I."/>
            <person name="Khokhlova E.V."/>
            <person name="Efimov B.A."/>
        </authorList>
    </citation>
    <scope>NUCLEOTIDE SEQUENCE [LARGE SCALE GENOMIC DNA]</scope>
    <source>
        <strain evidence="1 2">627</strain>
    </source>
</reference>
<accession>A0ABR4YKM3</accession>
<dbReference type="EMBL" id="JRGF01000002">
    <property type="protein sequence ID" value="KHE42810.1"/>
    <property type="molecule type" value="Genomic_DNA"/>
</dbReference>
<protein>
    <recommendedName>
        <fullName evidence="3">DUF4373 domain-containing protein</fullName>
    </recommendedName>
</protein>
<gene>
    <name evidence="1" type="ORF">LG35_02050</name>
</gene>
<comment type="caution">
    <text evidence="1">The sequence shown here is derived from an EMBL/GenBank/DDBJ whole genome shotgun (WGS) entry which is preliminary data.</text>
</comment>
<evidence type="ECO:0000313" key="2">
    <source>
        <dbReference type="Proteomes" id="UP000030889"/>
    </source>
</evidence>
<sequence length="131" mass="14853">MGGEPVPETDSIVLGLTPVFPVSDRTDAAGEKDGFYVYSELGFRLVWGGIAVYLDFGVDKLRPYLMDDQGNRLVFDSLLEALNYLSARGWELAEVYPEVDDGDSSACYLMRKKLCDFTLQEREIYDSYVRR</sequence>
<evidence type="ECO:0008006" key="3">
    <source>
        <dbReference type="Google" id="ProtNLM"/>
    </source>
</evidence>
<name>A0ABR4YKM3_9BACT</name>
<evidence type="ECO:0000313" key="1">
    <source>
        <dbReference type="EMBL" id="KHE42810.1"/>
    </source>
</evidence>
<keyword evidence="2" id="KW-1185">Reference proteome</keyword>
<dbReference type="Proteomes" id="UP000030889">
    <property type="component" value="Unassembled WGS sequence"/>
</dbReference>
<organism evidence="1 2">
    <name type="scientific">Alistipes inops</name>
    <dbReference type="NCBI Taxonomy" id="1501391"/>
    <lineage>
        <taxon>Bacteria</taxon>
        <taxon>Pseudomonadati</taxon>
        <taxon>Bacteroidota</taxon>
        <taxon>Bacteroidia</taxon>
        <taxon>Bacteroidales</taxon>
        <taxon>Rikenellaceae</taxon>
        <taxon>Alistipes</taxon>
    </lineage>
</organism>
<proteinExistence type="predicted"/>